<name>A0A1B3B1Q7_9CAUD</name>
<dbReference type="RefSeq" id="YP_009277827.1">
    <property type="nucleotide sequence ID" value="NC_031001.1"/>
</dbReference>
<organism evidence="1 2">
    <name type="scientific">Gordonia phage Terapin</name>
    <dbReference type="NCBI Taxonomy" id="1887654"/>
    <lineage>
        <taxon>Viruses</taxon>
        <taxon>Duplodnaviria</taxon>
        <taxon>Heunggongvirae</taxon>
        <taxon>Uroviricota</taxon>
        <taxon>Caudoviricetes</taxon>
        <taxon>Terapinvirus</taxon>
        <taxon>Terapinvirus terapin</taxon>
    </lineage>
</organism>
<protein>
    <submittedName>
        <fullName evidence="1">Uncharacterized protein</fullName>
    </submittedName>
</protein>
<gene>
    <name evidence="1" type="primary">88</name>
    <name evidence="1" type="ORF">SEA_TERAPIN_88</name>
</gene>
<keyword evidence="2" id="KW-1185">Reference proteome</keyword>
<dbReference type="EMBL" id="KX557285">
    <property type="protein sequence ID" value="AOE44900.1"/>
    <property type="molecule type" value="Genomic_DNA"/>
</dbReference>
<evidence type="ECO:0000313" key="2">
    <source>
        <dbReference type="Proteomes" id="UP000204083"/>
    </source>
</evidence>
<dbReference type="GeneID" id="29078355"/>
<evidence type="ECO:0000313" key="1">
    <source>
        <dbReference type="EMBL" id="AOE44900.1"/>
    </source>
</evidence>
<dbReference type="KEGG" id="vg:29078355"/>
<reference evidence="1 2" key="1">
    <citation type="submission" date="2016-07" db="EMBL/GenBank/DDBJ databases">
        <authorList>
            <person name="Montgomery M.T."/>
            <person name="Pope W.H."/>
            <person name="Garlena R.A."/>
            <person name="Russell D.A."/>
            <person name="Jacobs-Sera D."/>
            <person name="Hendrix R.W."/>
            <person name="Hatfull G.F."/>
        </authorList>
    </citation>
    <scope>NUCLEOTIDE SEQUENCE [LARGE SCALE GENOMIC DNA]</scope>
</reference>
<dbReference type="Proteomes" id="UP000204083">
    <property type="component" value="Segment"/>
</dbReference>
<accession>A0A1B3B1Q7</accession>
<sequence length="164" mass="18509">MSSDDQADTLEYLREVAKFKEAKSVEEMLVILVDSARRSGHLDEAGTSSYGETKILVEGAIARLAELSGGSMTTGGPRYQFPEGFKIVEDSKEVHSRYEILRASGVRMHVHPTGRGLKDDRNGWIDLLGLLEKECFEEWGVNPKLRLVYTEYHYVQANKTEEIQ</sequence>
<proteinExistence type="predicted"/>